<comment type="caution">
    <text evidence="1">The sequence shown here is derived from an EMBL/GenBank/DDBJ whole genome shotgun (WGS) entry which is preliminary data.</text>
</comment>
<accession>A0A8S1QFA0</accession>
<proteinExistence type="predicted"/>
<name>A0A8S1QFA0_PARPR</name>
<protein>
    <submittedName>
        <fullName evidence="1">Uncharacterized protein</fullName>
    </submittedName>
</protein>
<reference evidence="1" key="1">
    <citation type="submission" date="2021-01" db="EMBL/GenBank/DDBJ databases">
        <authorList>
            <consortium name="Genoscope - CEA"/>
            <person name="William W."/>
        </authorList>
    </citation>
    <scope>NUCLEOTIDE SEQUENCE</scope>
</reference>
<dbReference type="AlphaFoldDB" id="A0A8S1QFA0"/>
<keyword evidence="2" id="KW-1185">Reference proteome</keyword>
<dbReference type="Proteomes" id="UP000688137">
    <property type="component" value="Unassembled WGS sequence"/>
</dbReference>
<evidence type="ECO:0000313" key="1">
    <source>
        <dbReference type="EMBL" id="CAD8113926.1"/>
    </source>
</evidence>
<evidence type="ECO:0000313" key="2">
    <source>
        <dbReference type="Proteomes" id="UP000688137"/>
    </source>
</evidence>
<gene>
    <name evidence="1" type="ORF">PPRIM_AZ9-3.1.T1570060</name>
</gene>
<dbReference type="OMA" id="FNNGKLH"/>
<dbReference type="EMBL" id="CAJJDM010000162">
    <property type="protein sequence ID" value="CAD8113926.1"/>
    <property type="molecule type" value="Genomic_DNA"/>
</dbReference>
<organism evidence="1 2">
    <name type="scientific">Paramecium primaurelia</name>
    <dbReference type="NCBI Taxonomy" id="5886"/>
    <lineage>
        <taxon>Eukaryota</taxon>
        <taxon>Sar</taxon>
        <taxon>Alveolata</taxon>
        <taxon>Ciliophora</taxon>
        <taxon>Intramacronucleata</taxon>
        <taxon>Oligohymenophorea</taxon>
        <taxon>Peniculida</taxon>
        <taxon>Parameciidae</taxon>
        <taxon>Paramecium</taxon>
    </lineage>
</organism>
<sequence length="330" mass="39586">MKNLRSCLQSEQAYKEIREYKENIEDDTTLRYVFETVEEIMYSKQSEPIEMVLGMRFIKELMDLHYECVLDGVTKNLIFMIEEIIKRDSKKRERGKYYFSENPDQKLMILGNTLVRLSLESIFVWNLWHPHNTVINQIYLRLKESGVEFPKLHYFNAQKVKEYYMVIKESSKNGSLYRQQSSMLNEQCFDQLKKVIEKSQFNNGKLHEINEELKQIKIVNENQKVFIENFDKAYQDYLVNKQLEQFNNQIHSICLEYDEFQSYQNKNNQLCSYSTDKQSNHISRTVSYQNSQHKNNQSIEKLLQENDIIQAQIQSFEIPKTSTKNQDQYQ</sequence>